<dbReference type="EMBL" id="BSDI01000026">
    <property type="protein sequence ID" value="GLH99649.1"/>
    <property type="molecule type" value="Genomic_DNA"/>
</dbReference>
<keyword evidence="4" id="KW-0808">Transferase</keyword>
<evidence type="ECO:0000256" key="5">
    <source>
        <dbReference type="ARBA" id="ARBA00022741"/>
    </source>
</evidence>
<evidence type="ECO:0000313" key="11">
    <source>
        <dbReference type="EMBL" id="GLH99649.1"/>
    </source>
</evidence>
<keyword evidence="9" id="KW-0472">Membrane</keyword>
<evidence type="ECO:0000256" key="9">
    <source>
        <dbReference type="SAM" id="Phobius"/>
    </source>
</evidence>
<accession>A0ABQ5QZR8</accession>
<dbReference type="Gene3D" id="3.30.565.10">
    <property type="entry name" value="Histidine kinase-like ATPase, C-terminal domain"/>
    <property type="match status" value="1"/>
</dbReference>
<dbReference type="PANTHER" id="PTHR24421">
    <property type="entry name" value="NITRATE/NITRITE SENSOR PROTEIN NARX-RELATED"/>
    <property type="match status" value="1"/>
</dbReference>
<dbReference type="SUPFAM" id="SSF55874">
    <property type="entry name" value="ATPase domain of HSP90 chaperone/DNA topoisomerase II/histidine kinase"/>
    <property type="match status" value="1"/>
</dbReference>
<dbReference type="Gene3D" id="1.20.5.1930">
    <property type="match status" value="1"/>
</dbReference>
<dbReference type="Pfam" id="PF02518">
    <property type="entry name" value="HATPase_c"/>
    <property type="match status" value="1"/>
</dbReference>
<gene>
    <name evidence="11" type="ORF">Pa4123_49250</name>
</gene>
<dbReference type="InterPro" id="IPR003594">
    <property type="entry name" value="HATPase_dom"/>
</dbReference>
<evidence type="ECO:0000256" key="1">
    <source>
        <dbReference type="ARBA" id="ARBA00000085"/>
    </source>
</evidence>
<evidence type="ECO:0000256" key="6">
    <source>
        <dbReference type="ARBA" id="ARBA00022777"/>
    </source>
</evidence>
<feature type="transmembrane region" description="Helical" evidence="9">
    <location>
        <begin position="117"/>
        <end position="138"/>
    </location>
</feature>
<dbReference type="InterPro" id="IPR050482">
    <property type="entry name" value="Sensor_HK_TwoCompSys"/>
</dbReference>
<evidence type="ECO:0000259" key="10">
    <source>
        <dbReference type="SMART" id="SM00387"/>
    </source>
</evidence>
<feature type="domain" description="Histidine kinase/HSP90-like ATPase" evidence="10">
    <location>
        <begin position="297"/>
        <end position="390"/>
    </location>
</feature>
<dbReference type="SMART" id="SM00387">
    <property type="entry name" value="HATPase_c"/>
    <property type="match status" value="1"/>
</dbReference>
<evidence type="ECO:0000256" key="4">
    <source>
        <dbReference type="ARBA" id="ARBA00022679"/>
    </source>
</evidence>
<keyword evidence="9" id="KW-0812">Transmembrane</keyword>
<evidence type="ECO:0000256" key="3">
    <source>
        <dbReference type="ARBA" id="ARBA00022553"/>
    </source>
</evidence>
<dbReference type="InterPro" id="IPR011712">
    <property type="entry name" value="Sig_transdc_His_kin_sub3_dim/P"/>
</dbReference>
<feature type="transmembrane region" description="Helical" evidence="9">
    <location>
        <begin position="88"/>
        <end position="110"/>
    </location>
</feature>
<evidence type="ECO:0000256" key="2">
    <source>
        <dbReference type="ARBA" id="ARBA00012438"/>
    </source>
</evidence>
<feature type="transmembrane region" description="Helical" evidence="9">
    <location>
        <begin position="144"/>
        <end position="164"/>
    </location>
</feature>
<keyword evidence="12" id="KW-1185">Reference proteome</keyword>
<keyword evidence="5" id="KW-0547">Nucleotide-binding</keyword>
<dbReference type="EC" id="2.7.13.3" evidence="2"/>
<dbReference type="Proteomes" id="UP001144280">
    <property type="component" value="Unassembled WGS sequence"/>
</dbReference>
<name>A0ABQ5QZR8_9ACTN</name>
<comment type="caution">
    <text evidence="11">The sequence shown here is derived from an EMBL/GenBank/DDBJ whole genome shotgun (WGS) entry which is preliminary data.</text>
</comment>
<dbReference type="PANTHER" id="PTHR24421:SF10">
    <property type="entry name" value="NITRATE_NITRITE SENSOR PROTEIN NARQ"/>
    <property type="match status" value="1"/>
</dbReference>
<evidence type="ECO:0000256" key="8">
    <source>
        <dbReference type="ARBA" id="ARBA00023012"/>
    </source>
</evidence>
<dbReference type="InterPro" id="IPR036890">
    <property type="entry name" value="HATPase_C_sf"/>
</dbReference>
<feature type="transmembrane region" description="Helical" evidence="9">
    <location>
        <begin position="47"/>
        <end position="68"/>
    </location>
</feature>
<keyword evidence="6" id="KW-0418">Kinase</keyword>
<dbReference type="Pfam" id="PF07730">
    <property type="entry name" value="HisKA_3"/>
    <property type="match status" value="1"/>
</dbReference>
<evidence type="ECO:0000256" key="7">
    <source>
        <dbReference type="ARBA" id="ARBA00022840"/>
    </source>
</evidence>
<keyword evidence="8" id="KW-0902">Two-component regulatory system</keyword>
<protein>
    <recommendedName>
        <fullName evidence="2">histidine kinase</fullName>
        <ecNumber evidence="2">2.7.13.3</ecNumber>
    </recommendedName>
</protein>
<dbReference type="CDD" id="cd16917">
    <property type="entry name" value="HATPase_UhpB-NarQ-NarX-like"/>
    <property type="match status" value="1"/>
</dbReference>
<keyword evidence="3" id="KW-0597">Phosphoprotein</keyword>
<keyword evidence="9" id="KW-1133">Transmembrane helix</keyword>
<feature type="transmembrane region" description="Helical" evidence="9">
    <location>
        <begin position="18"/>
        <end position="35"/>
    </location>
</feature>
<proteinExistence type="predicted"/>
<comment type="catalytic activity">
    <reaction evidence="1">
        <text>ATP + protein L-histidine = ADP + protein N-phospho-L-histidine.</text>
        <dbReference type="EC" id="2.7.13.3"/>
    </reaction>
</comment>
<reference evidence="11" key="1">
    <citation type="submission" date="2022-12" db="EMBL/GenBank/DDBJ databases">
        <title>New Phytohabitans aurantiacus sp. RD004123 nov., an actinomycete isolated from soil.</title>
        <authorList>
            <person name="Triningsih D.W."/>
            <person name="Harunari E."/>
            <person name="Igarashi Y."/>
        </authorList>
    </citation>
    <scope>NUCLEOTIDE SEQUENCE</scope>
    <source>
        <strain evidence="11">RD004123</strain>
    </source>
</reference>
<keyword evidence="7" id="KW-0067">ATP-binding</keyword>
<sequence length="390" mass="40945">MLAALAASRAQREAMVRWLRPLIPLVMVVVVWAVLRGHPRPGLSGRSLAVSLALAGFVLAGLGALATMRRLGRGHLAAVAGLLAVSTALAWLQPDGVAIAGVFLGLSLLAPRSRGHVPALAIVVTVVILAFVVAAAGGGPVTTAALSAITLGAFYGMMVLAVRFSEANRMAERLLVELTESRAAQARAAGLAERQRLAREMHDVLAHALSGLMLQLEAARMLAAADPGDPRLRQAVDRAHQLGRTGLIEARRAIGTLRDDELPGPERLAGLAAQFERDRRIPCELTVAGTAYPLGSEARLALYRVAQEALTNIGRHAHPDRVELRVAYEPSRVRLVIEDFAVGDGPTTAPPAATGGYGLTGMRERAELLGGTLAAGPTSAGFRVALDLPR</sequence>
<organism evidence="11 12">
    <name type="scientific">Phytohabitans aurantiacus</name>
    <dbReference type="NCBI Taxonomy" id="3016789"/>
    <lineage>
        <taxon>Bacteria</taxon>
        <taxon>Bacillati</taxon>
        <taxon>Actinomycetota</taxon>
        <taxon>Actinomycetes</taxon>
        <taxon>Micromonosporales</taxon>
        <taxon>Micromonosporaceae</taxon>
    </lineage>
</organism>
<evidence type="ECO:0000313" key="12">
    <source>
        <dbReference type="Proteomes" id="UP001144280"/>
    </source>
</evidence>